<proteinExistence type="predicted"/>
<organism evidence="5 6">
    <name type="scientific">Prosthecobacter fluviatilis</name>
    <dbReference type="NCBI Taxonomy" id="445931"/>
    <lineage>
        <taxon>Bacteria</taxon>
        <taxon>Pseudomonadati</taxon>
        <taxon>Verrucomicrobiota</taxon>
        <taxon>Verrucomicrobiia</taxon>
        <taxon>Verrucomicrobiales</taxon>
        <taxon>Verrucomicrobiaceae</taxon>
        <taxon>Prosthecobacter</taxon>
    </lineage>
</organism>
<protein>
    <submittedName>
        <fullName evidence="5">GntR family transcriptional regulator</fullName>
    </submittedName>
</protein>
<dbReference type="PANTHER" id="PTHR44846:SF1">
    <property type="entry name" value="MANNOSYL-D-GLYCERATE TRANSPORT_METABOLISM SYSTEM REPRESSOR MNGR-RELATED"/>
    <property type="match status" value="1"/>
</dbReference>
<keyword evidence="1" id="KW-0805">Transcription regulation</keyword>
<dbReference type="PRINTS" id="PR00035">
    <property type="entry name" value="HTHGNTR"/>
</dbReference>
<dbReference type="RefSeq" id="WP_377168043.1">
    <property type="nucleotide sequence ID" value="NZ_JBHSMQ010000005.1"/>
</dbReference>
<keyword evidence="2" id="KW-0238">DNA-binding</keyword>
<dbReference type="Gene3D" id="3.40.1410.10">
    <property type="entry name" value="Chorismate lyase-like"/>
    <property type="match status" value="2"/>
</dbReference>
<name>A0ABW0KSY7_9BACT</name>
<dbReference type="InterPro" id="IPR028978">
    <property type="entry name" value="Chorismate_lyase_/UTRA_dom_sf"/>
</dbReference>
<dbReference type="Proteomes" id="UP001596052">
    <property type="component" value="Unassembled WGS sequence"/>
</dbReference>
<dbReference type="SUPFAM" id="SSF46785">
    <property type="entry name" value="Winged helix' DNA-binding domain"/>
    <property type="match status" value="1"/>
</dbReference>
<gene>
    <name evidence="5" type="ORF">ACFQDI_14730</name>
</gene>
<accession>A0ABW0KSY7</accession>
<dbReference type="SMART" id="SM00345">
    <property type="entry name" value="HTH_GNTR"/>
    <property type="match status" value="1"/>
</dbReference>
<dbReference type="InterPro" id="IPR036390">
    <property type="entry name" value="WH_DNA-bd_sf"/>
</dbReference>
<dbReference type="PROSITE" id="PS50949">
    <property type="entry name" value="HTH_GNTR"/>
    <property type="match status" value="1"/>
</dbReference>
<feature type="domain" description="HTH gntR-type" evidence="4">
    <location>
        <begin position="5"/>
        <end position="73"/>
    </location>
</feature>
<evidence type="ECO:0000259" key="4">
    <source>
        <dbReference type="PROSITE" id="PS50949"/>
    </source>
</evidence>
<dbReference type="SMART" id="SM00866">
    <property type="entry name" value="UTRA"/>
    <property type="match status" value="1"/>
</dbReference>
<keyword evidence="6" id="KW-1185">Reference proteome</keyword>
<dbReference type="Gene3D" id="1.10.10.10">
    <property type="entry name" value="Winged helix-like DNA-binding domain superfamily/Winged helix DNA-binding domain"/>
    <property type="match status" value="1"/>
</dbReference>
<evidence type="ECO:0000256" key="3">
    <source>
        <dbReference type="ARBA" id="ARBA00023163"/>
    </source>
</evidence>
<dbReference type="Pfam" id="PF07702">
    <property type="entry name" value="UTRA"/>
    <property type="match status" value="1"/>
</dbReference>
<dbReference type="Pfam" id="PF00392">
    <property type="entry name" value="GntR"/>
    <property type="match status" value="1"/>
</dbReference>
<dbReference type="InterPro" id="IPR036388">
    <property type="entry name" value="WH-like_DNA-bd_sf"/>
</dbReference>
<dbReference type="SUPFAM" id="SSF64288">
    <property type="entry name" value="Chorismate lyase-like"/>
    <property type="match status" value="1"/>
</dbReference>
<reference evidence="6" key="1">
    <citation type="journal article" date="2019" name="Int. J. Syst. Evol. Microbiol.">
        <title>The Global Catalogue of Microorganisms (GCM) 10K type strain sequencing project: providing services to taxonomists for standard genome sequencing and annotation.</title>
        <authorList>
            <consortium name="The Broad Institute Genomics Platform"/>
            <consortium name="The Broad Institute Genome Sequencing Center for Infectious Disease"/>
            <person name="Wu L."/>
            <person name="Ma J."/>
        </authorList>
    </citation>
    <scope>NUCLEOTIDE SEQUENCE [LARGE SCALE GENOMIC DNA]</scope>
    <source>
        <strain evidence="6">CGMCC 4.1469</strain>
    </source>
</reference>
<dbReference type="InterPro" id="IPR050679">
    <property type="entry name" value="Bact_HTH_transcr_reg"/>
</dbReference>
<dbReference type="EMBL" id="JBHSMQ010000005">
    <property type="protein sequence ID" value="MFC5456116.1"/>
    <property type="molecule type" value="Genomic_DNA"/>
</dbReference>
<evidence type="ECO:0000313" key="6">
    <source>
        <dbReference type="Proteomes" id="UP001596052"/>
    </source>
</evidence>
<evidence type="ECO:0000256" key="2">
    <source>
        <dbReference type="ARBA" id="ARBA00023125"/>
    </source>
</evidence>
<evidence type="ECO:0000313" key="5">
    <source>
        <dbReference type="EMBL" id="MFC5456116.1"/>
    </source>
</evidence>
<dbReference type="PANTHER" id="PTHR44846">
    <property type="entry name" value="MANNOSYL-D-GLYCERATE TRANSPORT/METABOLISM SYSTEM REPRESSOR MNGR-RELATED"/>
    <property type="match status" value="1"/>
</dbReference>
<dbReference type="InterPro" id="IPR000524">
    <property type="entry name" value="Tscrpt_reg_HTH_GntR"/>
</dbReference>
<sequence>MARPASFHEQLIEKLRKLLRSRQFTPGAKFLTEREIALRLGTSRPTANKALSSLVSTGLLEFRQGAGIFVRASVLDYDLQRLVSFTEKAAAAGRKPGTRVLAFRKITAADAPAVVMHALKAQPSDPLFFIERVRLAVGSLYAFWTKKCRLTISGADESIRAVNATAPKAAALGISPHTACLLVITTGFLAASTPLWHEETLYCSDVYEFRNQLGGLSAPKPHSDTCAETLLQPDLRTRNRQRAAVFLLRVHRDQINRLHLSLD</sequence>
<dbReference type="CDD" id="cd07377">
    <property type="entry name" value="WHTH_GntR"/>
    <property type="match status" value="1"/>
</dbReference>
<evidence type="ECO:0000256" key="1">
    <source>
        <dbReference type="ARBA" id="ARBA00023015"/>
    </source>
</evidence>
<comment type="caution">
    <text evidence="5">The sequence shown here is derived from an EMBL/GenBank/DDBJ whole genome shotgun (WGS) entry which is preliminary data.</text>
</comment>
<dbReference type="InterPro" id="IPR011663">
    <property type="entry name" value="UTRA"/>
</dbReference>
<keyword evidence="3" id="KW-0804">Transcription</keyword>